<accession>A0ACC1K152</accession>
<evidence type="ECO:0000313" key="2">
    <source>
        <dbReference type="Proteomes" id="UP001140234"/>
    </source>
</evidence>
<evidence type="ECO:0000313" key="1">
    <source>
        <dbReference type="EMBL" id="KAJ2771468.1"/>
    </source>
</evidence>
<gene>
    <name evidence="1" type="ORF">IWQ57_002202</name>
</gene>
<sequence>MVDHYVDNQWQGRDTCPDLEAFKKQLLRGFIEHFDGYRIGRVPHIFNPHAVLEFLSDLEDKMPDTVSFGDTRDWVDTACLWMVMKIQLASMGDHDRYFKRLVENYYLERVSAEVGGAVAVLERASSLDEAIGLIGAEEDPQQLTGDAFAVDKELADICTKSRAKDFLELLALGEQDISARAAMLLFYQAGYIAPRTDGRMAIPSTEVFKELKRYHRVVSERHNRRSCLPDDTHALMGIRDGNLVRFAVSLHGILALMTGLSSKKAEIDYQHIVTAFLGPVRDIGFDLMCEANAGSGYVDVVVIPRADHSRHGGTSRMYVFELKRHPRGEDSYAKLMSLDQRISVEQPVRDLAIVGHIQTRDRYLQNAMVRARGCEELVLASVAFWMHRVYMVVRRFRSQRQNQSQVNDWAPLPYSDTDIQDAPGQSIWAMVVDGNIEISTIVSAAEWPE</sequence>
<organism evidence="1 2">
    <name type="scientific">Coemansia nantahalensis</name>
    <dbReference type="NCBI Taxonomy" id="2789366"/>
    <lineage>
        <taxon>Eukaryota</taxon>
        <taxon>Fungi</taxon>
        <taxon>Fungi incertae sedis</taxon>
        <taxon>Zoopagomycota</taxon>
        <taxon>Kickxellomycotina</taxon>
        <taxon>Kickxellomycetes</taxon>
        <taxon>Kickxellales</taxon>
        <taxon>Kickxellaceae</taxon>
        <taxon>Coemansia</taxon>
    </lineage>
</organism>
<keyword evidence="2" id="KW-1185">Reference proteome</keyword>
<dbReference type="EMBL" id="JANBUJ010000531">
    <property type="protein sequence ID" value="KAJ2771468.1"/>
    <property type="molecule type" value="Genomic_DNA"/>
</dbReference>
<dbReference type="Proteomes" id="UP001140234">
    <property type="component" value="Unassembled WGS sequence"/>
</dbReference>
<name>A0ACC1K152_9FUNG</name>
<protein>
    <submittedName>
        <fullName evidence="1">Uncharacterized protein</fullName>
    </submittedName>
</protein>
<reference evidence="1" key="1">
    <citation type="submission" date="2022-07" db="EMBL/GenBank/DDBJ databases">
        <title>Phylogenomic reconstructions and comparative analyses of Kickxellomycotina fungi.</title>
        <authorList>
            <person name="Reynolds N.K."/>
            <person name="Stajich J.E."/>
            <person name="Barry K."/>
            <person name="Grigoriev I.V."/>
            <person name="Crous P."/>
            <person name="Smith M.E."/>
        </authorList>
    </citation>
    <scope>NUCLEOTIDE SEQUENCE</scope>
    <source>
        <strain evidence="1">CBS 109366</strain>
    </source>
</reference>
<comment type="caution">
    <text evidence="1">The sequence shown here is derived from an EMBL/GenBank/DDBJ whole genome shotgun (WGS) entry which is preliminary data.</text>
</comment>
<proteinExistence type="predicted"/>